<comment type="subcellular location">
    <subcellularLocation>
        <location evidence="1">Membrane</location>
        <topology evidence="1">Single-pass membrane protein</topology>
    </subcellularLocation>
</comment>
<evidence type="ECO:0000256" key="4">
    <source>
        <dbReference type="ARBA" id="ARBA00022737"/>
    </source>
</evidence>
<dbReference type="Pfam" id="PF00028">
    <property type="entry name" value="Cadherin"/>
    <property type="match status" value="2"/>
</dbReference>
<dbReference type="CDD" id="cd11304">
    <property type="entry name" value="Cadherin_repeat"/>
    <property type="match status" value="4"/>
</dbReference>
<dbReference type="SUPFAM" id="SSF49313">
    <property type="entry name" value="Cadherin-like"/>
    <property type="match status" value="4"/>
</dbReference>
<dbReference type="InterPro" id="IPR020894">
    <property type="entry name" value="Cadherin_CS"/>
</dbReference>
<evidence type="ECO:0000313" key="12">
    <source>
        <dbReference type="EnsemblMetazoa" id="HelroP182698"/>
    </source>
</evidence>
<feature type="domain" description="Cadherin" evidence="10">
    <location>
        <begin position="298"/>
        <end position="422"/>
    </location>
</feature>
<dbReference type="EnsemblMetazoa" id="HelroT182698">
    <property type="protein sequence ID" value="HelroP182698"/>
    <property type="gene ID" value="HelroG182698"/>
</dbReference>
<keyword evidence="2" id="KW-0812">Transmembrane</keyword>
<dbReference type="PROSITE" id="PS50268">
    <property type="entry name" value="CADHERIN_2"/>
    <property type="match status" value="4"/>
</dbReference>
<feature type="domain" description="Cadherin" evidence="10">
    <location>
        <begin position="169"/>
        <end position="282"/>
    </location>
</feature>
<dbReference type="InterPro" id="IPR002126">
    <property type="entry name" value="Cadherin-like_dom"/>
</dbReference>
<dbReference type="Gene3D" id="2.60.40.60">
    <property type="entry name" value="Cadherins"/>
    <property type="match status" value="4"/>
</dbReference>
<accession>T1FIL4</accession>
<dbReference type="PANTHER" id="PTHR24025:SF23">
    <property type="entry name" value="NEURAL-CADHERIN"/>
    <property type="match status" value="1"/>
</dbReference>
<feature type="domain" description="Cadherin" evidence="10">
    <location>
        <begin position="423"/>
        <end position="503"/>
    </location>
</feature>
<dbReference type="GO" id="GO:0005886">
    <property type="term" value="C:plasma membrane"/>
    <property type="evidence" value="ECO:0000318"/>
    <property type="project" value="GO_Central"/>
</dbReference>
<evidence type="ECO:0000313" key="11">
    <source>
        <dbReference type="EMBL" id="ESN90201.1"/>
    </source>
</evidence>
<dbReference type="GO" id="GO:0007155">
    <property type="term" value="P:cell adhesion"/>
    <property type="evidence" value="ECO:0000318"/>
    <property type="project" value="GO_Central"/>
</dbReference>
<dbReference type="RefSeq" id="XP_009031675.1">
    <property type="nucleotide sequence ID" value="XM_009033427.1"/>
</dbReference>
<evidence type="ECO:0000256" key="5">
    <source>
        <dbReference type="ARBA" id="ARBA00022837"/>
    </source>
</evidence>
<dbReference type="GO" id="GO:0007156">
    <property type="term" value="P:homophilic cell adhesion via plasma membrane adhesion molecules"/>
    <property type="evidence" value="ECO:0007669"/>
    <property type="project" value="InterPro"/>
</dbReference>
<dbReference type="InterPro" id="IPR050971">
    <property type="entry name" value="Cadherin-domain_protein"/>
</dbReference>
<protein>
    <recommendedName>
        <fullName evidence="10">Cadherin domain-containing protein</fullName>
    </recommendedName>
</protein>
<evidence type="ECO:0000256" key="6">
    <source>
        <dbReference type="ARBA" id="ARBA00022889"/>
    </source>
</evidence>
<evidence type="ECO:0000259" key="10">
    <source>
        <dbReference type="PROSITE" id="PS50268"/>
    </source>
</evidence>
<evidence type="ECO:0000256" key="3">
    <source>
        <dbReference type="ARBA" id="ARBA00022729"/>
    </source>
</evidence>
<keyword evidence="4" id="KW-0677">Repeat</keyword>
<dbReference type="AlphaFoldDB" id="T1FIL4"/>
<dbReference type="FunFam" id="2.60.40.60:FF:000020">
    <property type="entry name" value="Dachsous cadherin-related 1b"/>
    <property type="match status" value="1"/>
</dbReference>
<organism evidence="12 13">
    <name type="scientific">Helobdella robusta</name>
    <name type="common">Californian leech</name>
    <dbReference type="NCBI Taxonomy" id="6412"/>
    <lineage>
        <taxon>Eukaryota</taxon>
        <taxon>Metazoa</taxon>
        <taxon>Spiralia</taxon>
        <taxon>Lophotrochozoa</taxon>
        <taxon>Annelida</taxon>
        <taxon>Clitellata</taxon>
        <taxon>Hirudinea</taxon>
        <taxon>Rhynchobdellida</taxon>
        <taxon>Glossiphoniidae</taxon>
        <taxon>Helobdella</taxon>
    </lineage>
</organism>
<dbReference type="STRING" id="6412.T1FIL4"/>
<dbReference type="PROSITE" id="PS00232">
    <property type="entry name" value="CADHERIN_1"/>
    <property type="match status" value="1"/>
</dbReference>
<dbReference type="PRINTS" id="PR00205">
    <property type="entry name" value="CADHERIN"/>
</dbReference>
<gene>
    <name evidence="12" type="primary">20208663</name>
    <name evidence="11" type="ORF">HELRODRAFT_182698</name>
</gene>
<evidence type="ECO:0000313" key="13">
    <source>
        <dbReference type="Proteomes" id="UP000015101"/>
    </source>
</evidence>
<evidence type="ECO:0000256" key="1">
    <source>
        <dbReference type="ARBA" id="ARBA00004167"/>
    </source>
</evidence>
<dbReference type="FunFam" id="2.60.40.60:FF:000033">
    <property type="entry name" value="FAT atypical cadherin 1"/>
    <property type="match status" value="1"/>
</dbReference>
<reference evidence="13" key="1">
    <citation type="submission" date="2012-12" db="EMBL/GenBank/DDBJ databases">
        <authorList>
            <person name="Hellsten U."/>
            <person name="Grimwood J."/>
            <person name="Chapman J.A."/>
            <person name="Shapiro H."/>
            <person name="Aerts A."/>
            <person name="Otillar R.P."/>
            <person name="Terry A.Y."/>
            <person name="Boore J.L."/>
            <person name="Simakov O."/>
            <person name="Marletaz F."/>
            <person name="Cho S.-J."/>
            <person name="Edsinger-Gonzales E."/>
            <person name="Havlak P."/>
            <person name="Kuo D.-H."/>
            <person name="Larsson T."/>
            <person name="Lv J."/>
            <person name="Arendt D."/>
            <person name="Savage R."/>
            <person name="Osoegawa K."/>
            <person name="de Jong P."/>
            <person name="Lindberg D.R."/>
            <person name="Seaver E.C."/>
            <person name="Weisblat D.A."/>
            <person name="Putnam N.H."/>
            <person name="Grigoriev I.V."/>
            <person name="Rokhsar D.S."/>
        </authorList>
    </citation>
    <scope>NUCLEOTIDE SEQUENCE</scope>
</reference>
<evidence type="ECO:0000256" key="7">
    <source>
        <dbReference type="ARBA" id="ARBA00022989"/>
    </source>
</evidence>
<dbReference type="OrthoDB" id="6252479at2759"/>
<dbReference type="Proteomes" id="UP000015101">
    <property type="component" value="Unassembled WGS sequence"/>
</dbReference>
<dbReference type="EMBL" id="KB097761">
    <property type="protein sequence ID" value="ESN90201.1"/>
    <property type="molecule type" value="Genomic_DNA"/>
</dbReference>
<keyword evidence="8" id="KW-0472">Membrane</keyword>
<dbReference type="GO" id="GO:0005509">
    <property type="term" value="F:calcium ion binding"/>
    <property type="evidence" value="ECO:0007669"/>
    <property type="project" value="UniProtKB-UniRule"/>
</dbReference>
<dbReference type="OMA" id="WISTTEV"/>
<reference evidence="11 13" key="2">
    <citation type="journal article" date="2013" name="Nature">
        <title>Insights into bilaterian evolution from three spiralian genomes.</title>
        <authorList>
            <person name="Simakov O."/>
            <person name="Marletaz F."/>
            <person name="Cho S.J."/>
            <person name="Edsinger-Gonzales E."/>
            <person name="Havlak P."/>
            <person name="Hellsten U."/>
            <person name="Kuo D.H."/>
            <person name="Larsson T."/>
            <person name="Lv J."/>
            <person name="Arendt D."/>
            <person name="Savage R."/>
            <person name="Osoegawa K."/>
            <person name="de Jong P."/>
            <person name="Grimwood J."/>
            <person name="Chapman J.A."/>
            <person name="Shapiro H."/>
            <person name="Aerts A."/>
            <person name="Otillar R.P."/>
            <person name="Terry A.Y."/>
            <person name="Boore J.L."/>
            <person name="Grigoriev I.V."/>
            <person name="Lindberg D.R."/>
            <person name="Seaver E.C."/>
            <person name="Weisblat D.A."/>
            <person name="Putnam N.H."/>
            <person name="Rokhsar D.S."/>
        </authorList>
    </citation>
    <scope>NUCLEOTIDE SEQUENCE</scope>
</reference>
<dbReference type="CTD" id="20208663"/>
<dbReference type="HOGENOM" id="CLU_516088_0_0_1"/>
<keyword evidence="6" id="KW-0130">Cell adhesion</keyword>
<evidence type="ECO:0000256" key="8">
    <source>
        <dbReference type="ARBA" id="ARBA00023136"/>
    </source>
</evidence>
<evidence type="ECO:0000256" key="9">
    <source>
        <dbReference type="PROSITE-ProRule" id="PRU00043"/>
    </source>
</evidence>
<name>T1FIL4_HELRO</name>
<feature type="domain" description="Cadherin" evidence="10">
    <location>
        <begin position="27"/>
        <end position="168"/>
    </location>
</feature>
<evidence type="ECO:0000256" key="2">
    <source>
        <dbReference type="ARBA" id="ARBA00022692"/>
    </source>
</evidence>
<proteinExistence type="predicted"/>
<dbReference type="GO" id="GO:0050839">
    <property type="term" value="F:cell adhesion molecule binding"/>
    <property type="evidence" value="ECO:0000318"/>
    <property type="project" value="GO_Central"/>
</dbReference>
<dbReference type="InParanoid" id="T1FIL4"/>
<keyword evidence="5 9" id="KW-0106">Calcium</keyword>
<dbReference type="EMBL" id="AMQM01008347">
    <property type="status" value="NOT_ANNOTATED_CDS"/>
    <property type="molecule type" value="Genomic_DNA"/>
</dbReference>
<dbReference type="KEGG" id="hro:HELRODRAFT_182698"/>
<dbReference type="EMBL" id="AMQM01008348">
    <property type="status" value="NOT_ANNOTATED_CDS"/>
    <property type="molecule type" value="Genomic_DNA"/>
</dbReference>
<dbReference type="SMART" id="SM00112">
    <property type="entry name" value="CA"/>
    <property type="match status" value="3"/>
</dbReference>
<keyword evidence="3" id="KW-0732">Signal</keyword>
<sequence>MQPLRFFHIIKVIFVILDLNDNKPFFTKSLFQTSVLENTNIGFRIALPTAIDTDSPENGIIGYTLHDCDHTDAQYFKLVYNITKQNLSTLSKNFHPNKNYLDLEITGLLDRELKSLHTFAVEAWDDENLFRKKQRHIKLKSPNDNHCTIPSLFIKINVDDVNDNKPIFLEKFYKVDVYENIPGGSSLVTVRATDEDIDKNGLIAYSLSEKTIFHYLNMFSINSKTGEIILIKKSDDELVLDYEVQNQYTLEIVASDHGNVSLSEKTHVLIKVLDVNDNPPKIHLDPNILEASGCCWWVEENKNKNTIVATVSVFDPDSDGEGAIECFLQTFNYTLFQLHANDIDEGINAEIRYRLKKKRDSDVFHVDSKSGNVWSVTQLNREYQSIHELKVIAEDQGRIIQKFSAVKVFVIVEDVNDEKPQFSEKSYFINVLENVTAGNIIGQIEAIDKDLPPYDECIYNVEPYNSHLMKFKIFTNISNLAKNAIKKKEDYEDFDRKRQNYLLKDTNSSKIIVNVLQTVIDIGFQISI</sequence>
<keyword evidence="7" id="KW-1133">Transmembrane helix</keyword>
<dbReference type="InterPro" id="IPR015919">
    <property type="entry name" value="Cadherin-like_sf"/>
</dbReference>
<dbReference type="GeneID" id="20208663"/>
<keyword evidence="13" id="KW-1185">Reference proteome</keyword>
<reference evidence="12" key="3">
    <citation type="submission" date="2015-06" db="UniProtKB">
        <authorList>
            <consortium name="EnsemblMetazoa"/>
        </authorList>
    </citation>
    <scope>IDENTIFICATION</scope>
</reference>
<dbReference type="eggNOG" id="KOG3594">
    <property type="taxonomic scope" value="Eukaryota"/>
</dbReference>
<dbReference type="PANTHER" id="PTHR24025">
    <property type="entry name" value="DESMOGLEIN FAMILY MEMBER"/>
    <property type="match status" value="1"/>
</dbReference>